<organism evidence="1 2">
    <name type="scientific">Ruminococcus gauvreauii</name>
    <dbReference type="NCBI Taxonomy" id="438033"/>
    <lineage>
        <taxon>Bacteria</taxon>
        <taxon>Bacillati</taxon>
        <taxon>Bacillota</taxon>
        <taxon>Clostridia</taxon>
        <taxon>Eubacteriales</taxon>
        <taxon>Oscillospiraceae</taxon>
        <taxon>Ruminococcus</taxon>
    </lineage>
</organism>
<dbReference type="Gene3D" id="2.160.20.80">
    <property type="entry name" value="E3 ubiquitin-protein ligase SopA"/>
    <property type="match status" value="1"/>
</dbReference>
<gene>
    <name evidence="1" type="ORF">NQ502_18935</name>
</gene>
<proteinExistence type="predicted"/>
<dbReference type="InterPro" id="IPR001646">
    <property type="entry name" value="5peptide_repeat"/>
</dbReference>
<dbReference type="PANTHER" id="PTHR42999">
    <property type="entry name" value="ANTIBIOTIC RESISTANCE PROTEIN MCBG"/>
    <property type="match status" value="1"/>
</dbReference>
<name>A0ABY5VHM9_9FIRM</name>
<sequence>MNSERYENRVFKDLKITEKTVEGCEFMECTFDSCTFEDCKIIRNKFIDCQFNSCTVISPRSKYSEMRHSEFTNCNLIGIHWAEFFPVGQIFEPIRRMNNCYLKYNTFIHMNFRKFDFSKNQMENSMFEECNLMECKFKNCRLTATQILKCDIRKADFRDAEGYQIDITTNQLKGAKFSFPEVINLLSQLEITID</sequence>
<dbReference type="Pfam" id="PF00805">
    <property type="entry name" value="Pentapeptide"/>
    <property type="match status" value="1"/>
</dbReference>
<evidence type="ECO:0000313" key="1">
    <source>
        <dbReference type="EMBL" id="UWP59405.1"/>
    </source>
</evidence>
<reference evidence="1" key="1">
    <citation type="journal article" date="2022" name="Cell">
        <title>Design, construction, and in vivo augmentation of a complex gut microbiome.</title>
        <authorList>
            <person name="Cheng A.G."/>
            <person name="Ho P.Y."/>
            <person name="Aranda-Diaz A."/>
            <person name="Jain S."/>
            <person name="Yu F.B."/>
            <person name="Meng X."/>
            <person name="Wang M."/>
            <person name="Iakiviak M."/>
            <person name="Nagashima K."/>
            <person name="Zhao A."/>
            <person name="Murugkar P."/>
            <person name="Patil A."/>
            <person name="Atabakhsh K."/>
            <person name="Weakley A."/>
            <person name="Yan J."/>
            <person name="Brumbaugh A.R."/>
            <person name="Higginbottom S."/>
            <person name="Dimas A."/>
            <person name="Shiver A.L."/>
            <person name="Deutschbauer A."/>
            <person name="Neff N."/>
            <person name="Sonnenburg J.L."/>
            <person name="Huang K.C."/>
            <person name="Fischbach M.A."/>
        </authorList>
    </citation>
    <scope>NUCLEOTIDE SEQUENCE</scope>
    <source>
        <strain evidence="1">DSM 19829</strain>
    </source>
</reference>
<dbReference type="PANTHER" id="PTHR42999:SF1">
    <property type="entry name" value="PENTAPEPTIDE REPEAT-CONTAINING PROTEIN"/>
    <property type="match status" value="1"/>
</dbReference>
<protein>
    <submittedName>
        <fullName evidence="1">Pentapeptide repeat-containing protein</fullName>
    </submittedName>
</protein>
<dbReference type="Proteomes" id="UP001060164">
    <property type="component" value="Chromosome"/>
</dbReference>
<dbReference type="InterPro" id="IPR052949">
    <property type="entry name" value="PA_immunity-related"/>
</dbReference>
<dbReference type="EMBL" id="CP102290">
    <property type="protein sequence ID" value="UWP59405.1"/>
    <property type="molecule type" value="Genomic_DNA"/>
</dbReference>
<dbReference type="RefSeq" id="WP_044983081.1">
    <property type="nucleotide sequence ID" value="NZ_CP102290.1"/>
</dbReference>
<evidence type="ECO:0000313" key="2">
    <source>
        <dbReference type="Proteomes" id="UP001060164"/>
    </source>
</evidence>
<dbReference type="SUPFAM" id="SSF141571">
    <property type="entry name" value="Pentapeptide repeat-like"/>
    <property type="match status" value="1"/>
</dbReference>
<keyword evidence="2" id="KW-1185">Reference proteome</keyword>
<accession>A0ABY5VHM9</accession>